<dbReference type="SUPFAM" id="SSF53271">
    <property type="entry name" value="PRTase-like"/>
    <property type="match status" value="1"/>
</dbReference>
<feature type="binding site" evidence="10">
    <location>
        <position position="462"/>
    </location>
    <ligand>
        <name>[4Fe-4S] cluster</name>
        <dbReference type="ChEBI" id="CHEBI:49883"/>
    </ligand>
</feature>
<dbReference type="InterPro" id="IPR005854">
    <property type="entry name" value="PurF"/>
</dbReference>
<keyword evidence="10" id="KW-0411">Iron-sulfur</keyword>
<reference evidence="12" key="1">
    <citation type="journal article" date="2021" name="PeerJ">
        <title>Extensive microbial diversity within the chicken gut microbiome revealed by metagenomics and culture.</title>
        <authorList>
            <person name="Gilroy R."/>
            <person name="Ravi A."/>
            <person name="Getino M."/>
            <person name="Pursley I."/>
            <person name="Horton D.L."/>
            <person name="Alikhan N.F."/>
            <person name="Baker D."/>
            <person name="Gharbi K."/>
            <person name="Hall N."/>
            <person name="Watson M."/>
            <person name="Adriaenssens E.M."/>
            <person name="Foster-Nyarko E."/>
            <person name="Jarju S."/>
            <person name="Secka A."/>
            <person name="Antonio M."/>
            <person name="Oren A."/>
            <person name="Chaudhuri R.R."/>
            <person name="La Ragione R."/>
            <person name="Hildebrand F."/>
            <person name="Pallen M.J."/>
        </authorList>
    </citation>
    <scope>NUCLEOTIDE SEQUENCE</scope>
    <source>
        <strain evidence="12">USAMLcec4-12693</strain>
    </source>
</reference>
<dbReference type="PROSITE" id="PS51278">
    <property type="entry name" value="GATASE_TYPE_2"/>
    <property type="match status" value="1"/>
</dbReference>
<dbReference type="SUPFAM" id="SSF56235">
    <property type="entry name" value="N-terminal nucleophile aminohydrolases (Ntn hydrolases)"/>
    <property type="match status" value="1"/>
</dbReference>
<organism evidence="12 13">
    <name type="scientific">Merdimonas faecis</name>
    <dbReference type="NCBI Taxonomy" id="1653435"/>
    <lineage>
        <taxon>Bacteria</taxon>
        <taxon>Bacillati</taxon>
        <taxon>Bacillota</taxon>
        <taxon>Clostridia</taxon>
        <taxon>Lachnospirales</taxon>
        <taxon>Lachnospiraceae</taxon>
        <taxon>Merdimonas</taxon>
    </lineage>
</organism>
<dbReference type="InterPro" id="IPR029055">
    <property type="entry name" value="Ntn_hydrolases_N"/>
</dbReference>
<evidence type="ECO:0000313" key="12">
    <source>
        <dbReference type="EMBL" id="HJH50864.1"/>
    </source>
</evidence>
<protein>
    <recommendedName>
        <fullName evidence="3 8">Amidophosphoribosyltransferase</fullName>
        <shortName evidence="8">ATase</shortName>
        <ecNumber evidence="3 8">2.4.2.14</ecNumber>
    </recommendedName>
    <alternativeName>
        <fullName evidence="8">Glutamine phosphoribosylpyrophosphate amidotransferase</fullName>
    </alternativeName>
</protein>
<dbReference type="InterPro" id="IPR000836">
    <property type="entry name" value="PRTase_dom"/>
</dbReference>
<dbReference type="Gene3D" id="3.60.20.10">
    <property type="entry name" value="Glutamine Phosphoribosylpyrophosphate, subunit 1, domain 1"/>
    <property type="match status" value="1"/>
</dbReference>
<feature type="binding site" evidence="10">
    <location>
        <position position="465"/>
    </location>
    <ligand>
        <name>[4Fe-4S] cluster</name>
        <dbReference type="ChEBI" id="CHEBI:49883"/>
    </ligand>
</feature>
<feature type="binding site" evidence="9">
    <location>
        <position position="346"/>
    </location>
    <ligand>
        <name>Mg(2+)</name>
        <dbReference type="ChEBI" id="CHEBI:18420"/>
    </ligand>
</feature>
<feature type="binding site" evidence="10">
    <location>
        <position position="382"/>
    </location>
    <ligand>
        <name>[4Fe-4S] cluster</name>
        <dbReference type="ChEBI" id="CHEBI:49883"/>
    </ligand>
</feature>
<evidence type="ECO:0000256" key="2">
    <source>
        <dbReference type="ARBA" id="ARBA00010138"/>
    </source>
</evidence>
<keyword evidence="9" id="KW-0479">Metal-binding</keyword>
<dbReference type="CDD" id="cd06223">
    <property type="entry name" value="PRTases_typeI"/>
    <property type="match status" value="1"/>
</dbReference>
<dbReference type="PIRSF" id="PIRSF000485">
    <property type="entry name" value="Amd_phspho_trans"/>
    <property type="match status" value="1"/>
</dbReference>
<dbReference type="AlphaFoldDB" id="A0A9D2VZQ9"/>
<sequence length="470" mass="52745">MGGFFGVASKRDCVLELFYGVDYHSHLGTRRGGMATHGEGGFNRAIHNIENSPFRTKFDADVAEMKGNLGIGCISDYEPQPLLIQSHLGSFAITTVGKVNNYEELLQQMYEGGHAHFQEMTSGQVNVTELIAALICRKSTIVEGIRYVQELVDGSMTMLLMTKDGIYAARDRYGRTPLVIGRKEDGYCVSFESFAYINLGYTDYKELGPAEIAYITPEGVETVGAPGEEMKICSFLWVYYGYPTSSYEGVNVEEMRYKCGSMLAKRDGDSVHPDVVAGVPDSGVAHAIGYANESGIPYARPFIKYTPTWPRSFMPTNQSQRNLIARMKLIPVHALIENKKLLLIDDSIVRGTQLRETTEFLYQSGAKEVHVRPACPPIMYGCKYLNFSRSKSEMELIARQMIRKREGENCPKEVLAEYANPCSCKYAQMIEDIRKQQNFTTLRYHRLDDLLASIGIEPCKVCTYCFDGKE</sequence>
<name>A0A9D2VZQ9_9FIRM</name>
<reference evidence="12" key="2">
    <citation type="submission" date="2021-09" db="EMBL/GenBank/DDBJ databases">
        <authorList>
            <person name="Gilroy R."/>
        </authorList>
    </citation>
    <scope>NUCLEOTIDE SEQUENCE</scope>
    <source>
        <strain evidence="12">USAMLcec4-12693</strain>
    </source>
</reference>
<feature type="binding site" evidence="9">
    <location>
        <position position="345"/>
    </location>
    <ligand>
        <name>Mg(2+)</name>
        <dbReference type="ChEBI" id="CHEBI:18420"/>
    </ligand>
</feature>
<proteinExistence type="inferred from homology"/>
<feature type="binding site" evidence="10">
    <location>
        <position position="233"/>
    </location>
    <ligand>
        <name>[4Fe-4S] cluster</name>
        <dbReference type="ChEBI" id="CHEBI:49883"/>
    </ligand>
</feature>
<keyword evidence="4 8" id="KW-0328">Glycosyltransferase</keyword>
<dbReference type="EC" id="2.4.2.14" evidence="3 8"/>
<dbReference type="GO" id="GO:0051536">
    <property type="term" value="F:iron-sulfur cluster binding"/>
    <property type="evidence" value="ECO:0007669"/>
    <property type="project" value="UniProtKB-KW"/>
</dbReference>
<evidence type="ECO:0000256" key="6">
    <source>
        <dbReference type="ARBA" id="ARBA00022755"/>
    </source>
</evidence>
<evidence type="ECO:0000256" key="8">
    <source>
        <dbReference type="PIRNR" id="PIRNR000485"/>
    </source>
</evidence>
<dbReference type="Pfam" id="PF13537">
    <property type="entry name" value="GATase_7"/>
    <property type="match status" value="1"/>
</dbReference>
<keyword evidence="9" id="KW-0460">Magnesium</keyword>
<comment type="cofactor">
    <cofactor evidence="10">
        <name>[4Fe-4S] cluster</name>
        <dbReference type="ChEBI" id="CHEBI:49883"/>
    </cofactor>
    <text evidence="10">Binds 1 [4Fe-4S] cluster per subunit.</text>
</comment>
<evidence type="ECO:0000256" key="10">
    <source>
        <dbReference type="PIRSR" id="PIRSR000485-3"/>
    </source>
</evidence>
<dbReference type="RefSeq" id="WP_270644948.1">
    <property type="nucleotide sequence ID" value="NZ_CAKNNN010000010.1"/>
</dbReference>
<dbReference type="GO" id="GO:0006164">
    <property type="term" value="P:purine nucleotide biosynthetic process"/>
    <property type="evidence" value="ECO:0007669"/>
    <property type="project" value="UniProtKB-KW"/>
</dbReference>
<evidence type="ECO:0000256" key="3">
    <source>
        <dbReference type="ARBA" id="ARBA00011941"/>
    </source>
</evidence>
<dbReference type="GO" id="GO:0046872">
    <property type="term" value="F:metal ion binding"/>
    <property type="evidence" value="ECO:0007669"/>
    <property type="project" value="UniProtKB-KW"/>
</dbReference>
<comment type="cofactor">
    <cofactor evidence="9">
        <name>Mg(2+)</name>
        <dbReference type="ChEBI" id="CHEBI:18420"/>
    </cofactor>
    <text evidence="9">Binds 1 Mg(2+) ion per subunit.</text>
</comment>
<evidence type="ECO:0000256" key="7">
    <source>
        <dbReference type="ARBA" id="ARBA00022962"/>
    </source>
</evidence>
<accession>A0A9D2VZQ9</accession>
<evidence type="ECO:0000259" key="11">
    <source>
        <dbReference type="PROSITE" id="PS51278"/>
    </source>
</evidence>
<dbReference type="InterPro" id="IPR029057">
    <property type="entry name" value="PRTase-like"/>
</dbReference>
<keyword evidence="5 8" id="KW-0808">Transferase</keyword>
<keyword evidence="6 8" id="KW-0658">Purine biosynthesis</keyword>
<feature type="binding site" evidence="9">
    <location>
        <position position="282"/>
    </location>
    <ligand>
        <name>Mg(2+)</name>
        <dbReference type="ChEBI" id="CHEBI:18420"/>
    </ligand>
</feature>
<comment type="pathway">
    <text evidence="1 8">Purine metabolism; IMP biosynthesis via de novo pathway; N(1)-(5-phospho-D-ribosyl)glycinamide from 5-phospho-alpha-D-ribose 1-diphosphate: step 1/2.</text>
</comment>
<comment type="catalytic activity">
    <reaction evidence="8">
        <text>5-phospho-beta-D-ribosylamine + L-glutamate + diphosphate = 5-phospho-alpha-D-ribose 1-diphosphate + L-glutamine + H2O</text>
        <dbReference type="Rhea" id="RHEA:14905"/>
        <dbReference type="ChEBI" id="CHEBI:15377"/>
        <dbReference type="ChEBI" id="CHEBI:29985"/>
        <dbReference type="ChEBI" id="CHEBI:33019"/>
        <dbReference type="ChEBI" id="CHEBI:58017"/>
        <dbReference type="ChEBI" id="CHEBI:58359"/>
        <dbReference type="ChEBI" id="CHEBI:58681"/>
        <dbReference type="EC" id="2.4.2.14"/>
    </reaction>
</comment>
<keyword evidence="10" id="KW-0408">Iron</keyword>
<keyword evidence="7" id="KW-0315">Glutamine amidotransferase</keyword>
<evidence type="ECO:0000256" key="9">
    <source>
        <dbReference type="PIRSR" id="PIRSR000485-2"/>
    </source>
</evidence>
<dbReference type="Gene3D" id="3.40.50.2020">
    <property type="match status" value="1"/>
</dbReference>
<dbReference type="InterPro" id="IPR017932">
    <property type="entry name" value="GATase_2_dom"/>
</dbReference>
<dbReference type="GO" id="GO:0004044">
    <property type="term" value="F:amidophosphoribosyltransferase activity"/>
    <property type="evidence" value="ECO:0007669"/>
    <property type="project" value="UniProtKB-EC"/>
</dbReference>
<dbReference type="Proteomes" id="UP000813420">
    <property type="component" value="Unassembled WGS sequence"/>
</dbReference>
<dbReference type="EMBL" id="DYXE01000089">
    <property type="protein sequence ID" value="HJH50864.1"/>
    <property type="molecule type" value="Genomic_DNA"/>
</dbReference>
<comment type="caution">
    <text evidence="12">The sequence shown here is derived from an EMBL/GenBank/DDBJ whole genome shotgun (WGS) entry which is preliminary data.</text>
</comment>
<gene>
    <name evidence="12" type="ORF">K8V39_11475</name>
</gene>
<evidence type="ECO:0000256" key="1">
    <source>
        <dbReference type="ARBA" id="ARBA00005209"/>
    </source>
</evidence>
<comment type="similarity">
    <text evidence="2 8">In the C-terminal section; belongs to the purine/pyrimidine phosphoribosyltransferase family.</text>
</comment>
<evidence type="ECO:0000313" key="13">
    <source>
        <dbReference type="Proteomes" id="UP000813420"/>
    </source>
</evidence>
<evidence type="ECO:0000256" key="5">
    <source>
        <dbReference type="ARBA" id="ARBA00022679"/>
    </source>
</evidence>
<evidence type="ECO:0000256" key="4">
    <source>
        <dbReference type="ARBA" id="ARBA00022676"/>
    </source>
</evidence>
<dbReference type="PANTHER" id="PTHR11907">
    <property type="entry name" value="AMIDOPHOSPHORIBOSYLTRANSFERASE"/>
    <property type="match status" value="1"/>
</dbReference>
<feature type="domain" description="Glutamine amidotransferase type-2" evidence="11">
    <location>
        <begin position="1"/>
        <end position="218"/>
    </location>
</feature>
<dbReference type="GO" id="GO:0009113">
    <property type="term" value="P:purine nucleobase biosynthetic process"/>
    <property type="evidence" value="ECO:0007669"/>
    <property type="project" value="InterPro"/>
</dbReference>